<dbReference type="SUPFAM" id="SSF47413">
    <property type="entry name" value="lambda repressor-like DNA-binding domains"/>
    <property type="match status" value="1"/>
</dbReference>
<dbReference type="InterPro" id="IPR043917">
    <property type="entry name" value="DUF5753"/>
</dbReference>
<name>A0A562V9W8_9ACTN</name>
<dbReference type="AlphaFoldDB" id="A0A562V9W8"/>
<keyword evidence="3" id="KW-1185">Reference proteome</keyword>
<dbReference type="PROSITE" id="PS50943">
    <property type="entry name" value="HTH_CROC1"/>
    <property type="match status" value="1"/>
</dbReference>
<dbReference type="Proteomes" id="UP000321617">
    <property type="component" value="Unassembled WGS sequence"/>
</dbReference>
<accession>A0A562V9W8</accession>
<dbReference type="OrthoDB" id="3672921at2"/>
<dbReference type="SMART" id="SM00530">
    <property type="entry name" value="HTH_XRE"/>
    <property type="match status" value="1"/>
</dbReference>
<feature type="domain" description="HTH cro/C1-type" evidence="1">
    <location>
        <begin position="16"/>
        <end position="70"/>
    </location>
</feature>
<dbReference type="Pfam" id="PF13560">
    <property type="entry name" value="HTH_31"/>
    <property type="match status" value="1"/>
</dbReference>
<comment type="caution">
    <text evidence="2">The sequence shown here is derived from an EMBL/GenBank/DDBJ whole genome shotgun (WGS) entry which is preliminary data.</text>
</comment>
<evidence type="ECO:0000313" key="3">
    <source>
        <dbReference type="Proteomes" id="UP000321617"/>
    </source>
</evidence>
<dbReference type="CDD" id="cd00093">
    <property type="entry name" value="HTH_XRE"/>
    <property type="match status" value="1"/>
</dbReference>
<dbReference type="InterPro" id="IPR001387">
    <property type="entry name" value="Cro/C1-type_HTH"/>
</dbReference>
<dbReference type="GO" id="GO:0003677">
    <property type="term" value="F:DNA binding"/>
    <property type="evidence" value="ECO:0007669"/>
    <property type="project" value="InterPro"/>
</dbReference>
<dbReference type="Gene3D" id="1.10.260.40">
    <property type="entry name" value="lambda repressor-like DNA-binding domains"/>
    <property type="match status" value="1"/>
</dbReference>
<evidence type="ECO:0000259" key="1">
    <source>
        <dbReference type="PROSITE" id="PS50943"/>
    </source>
</evidence>
<proteinExistence type="predicted"/>
<dbReference type="Pfam" id="PF19054">
    <property type="entry name" value="DUF5753"/>
    <property type="match status" value="1"/>
</dbReference>
<dbReference type="RefSeq" id="WP_147132050.1">
    <property type="nucleotide sequence ID" value="NZ_BAABIJ010000001.1"/>
</dbReference>
<reference evidence="2 3" key="1">
    <citation type="journal article" date="2013" name="Stand. Genomic Sci.">
        <title>Genomic Encyclopedia of Type Strains, Phase I: The one thousand microbial genomes (KMG-I) project.</title>
        <authorList>
            <person name="Kyrpides N.C."/>
            <person name="Woyke T."/>
            <person name="Eisen J.A."/>
            <person name="Garrity G."/>
            <person name="Lilburn T.G."/>
            <person name="Beck B.J."/>
            <person name="Whitman W.B."/>
            <person name="Hugenholtz P."/>
            <person name="Klenk H.P."/>
        </authorList>
    </citation>
    <scope>NUCLEOTIDE SEQUENCE [LARGE SCALE GENOMIC DNA]</scope>
    <source>
        <strain evidence="2 3">DSM 45044</strain>
    </source>
</reference>
<evidence type="ECO:0000313" key="2">
    <source>
        <dbReference type="EMBL" id="TWJ14655.1"/>
    </source>
</evidence>
<gene>
    <name evidence="2" type="ORF">LX16_0342</name>
</gene>
<sequence>MTSQPGFTQWLLASVLERLRLDAGMTCGDAAMAIGVARQTVSRWEAGLHRIPASAVKNLCEVYGATTEETNELYSMTLRPKDSIGNVWERARQNRTWRAIIVAESLARHIYNVEPLYVPGLLQTPEYWWHLNITSPDPKAASENGFAFRRERQRTVFQRSEPPLMTFLVGEPAMRYMLSLEGVSESQTARLRAANRYGNVDIRVFSHPVESAFAVFESGSRVRGTFVCVDQIDGTRYTDNREAVASHMRMYRHLVADAVPLDQYLIQRQS</sequence>
<dbReference type="InterPro" id="IPR010982">
    <property type="entry name" value="Lambda_DNA-bd_dom_sf"/>
</dbReference>
<organism evidence="2 3">
    <name type="scientific">Stackebrandtia albiflava</name>
    <dbReference type="NCBI Taxonomy" id="406432"/>
    <lineage>
        <taxon>Bacteria</taxon>
        <taxon>Bacillati</taxon>
        <taxon>Actinomycetota</taxon>
        <taxon>Actinomycetes</taxon>
        <taxon>Glycomycetales</taxon>
        <taxon>Glycomycetaceae</taxon>
        <taxon>Stackebrandtia</taxon>
    </lineage>
</organism>
<protein>
    <submittedName>
        <fullName evidence="2">Transcriptional regulator with XRE-family HTH domain</fullName>
    </submittedName>
</protein>
<dbReference type="EMBL" id="VLLL01000005">
    <property type="protein sequence ID" value="TWJ14655.1"/>
    <property type="molecule type" value="Genomic_DNA"/>
</dbReference>